<dbReference type="Pfam" id="PF05773">
    <property type="entry name" value="RWD"/>
    <property type="match status" value="1"/>
</dbReference>
<dbReference type="SMART" id="SM00591">
    <property type="entry name" value="RWD"/>
    <property type="match status" value="1"/>
</dbReference>
<keyword evidence="1" id="KW-0175">Coiled coil</keyword>
<organism evidence="4 5">
    <name type="scientific">Lophium mytilinum</name>
    <dbReference type="NCBI Taxonomy" id="390894"/>
    <lineage>
        <taxon>Eukaryota</taxon>
        <taxon>Fungi</taxon>
        <taxon>Dikarya</taxon>
        <taxon>Ascomycota</taxon>
        <taxon>Pezizomycotina</taxon>
        <taxon>Dothideomycetes</taxon>
        <taxon>Pleosporomycetidae</taxon>
        <taxon>Mytilinidiales</taxon>
        <taxon>Mytilinidiaceae</taxon>
        <taxon>Lophium</taxon>
    </lineage>
</organism>
<feature type="domain" description="RWD" evidence="3">
    <location>
        <begin position="12"/>
        <end position="127"/>
    </location>
</feature>
<gene>
    <name evidence="4" type="ORF">BU16DRAFT_572136</name>
</gene>
<sequence length="235" mass="26826">MGIEEQKEEQKEEREVLDSIFPEEITDISETEYRISILLDVALTNEDDDKFEPPTILLRIQYPPTYPDDAPILDISAPPNAPKHKFLDISEDRATLLSALTPTIEENLGMAMVFTLYSSLKDCAELLIAERQAAAQALQDVEAAKAEEAENAKFHGTQVTRESFLKWRDGFRREMREREERRVEEKEAEDKKKRVKEEKRMTGRELWEGGLAKGGEEEEEGGDGLEGVEKLKIEA</sequence>
<dbReference type="InterPro" id="IPR016135">
    <property type="entry name" value="UBQ-conjugating_enzyme/RWD"/>
</dbReference>
<dbReference type="PANTHER" id="PTHR12292">
    <property type="entry name" value="RWD DOMAIN-CONTAINING PROTEIN"/>
    <property type="match status" value="1"/>
</dbReference>
<dbReference type="AlphaFoldDB" id="A0A6A6QUJ8"/>
<dbReference type="OrthoDB" id="277175at2759"/>
<evidence type="ECO:0000313" key="5">
    <source>
        <dbReference type="Proteomes" id="UP000799750"/>
    </source>
</evidence>
<evidence type="ECO:0000256" key="1">
    <source>
        <dbReference type="SAM" id="Coils"/>
    </source>
</evidence>
<evidence type="ECO:0000259" key="3">
    <source>
        <dbReference type="PROSITE" id="PS50908"/>
    </source>
</evidence>
<dbReference type="SUPFAM" id="SSF54495">
    <property type="entry name" value="UBC-like"/>
    <property type="match status" value="1"/>
</dbReference>
<dbReference type="PROSITE" id="PS50908">
    <property type="entry name" value="RWD"/>
    <property type="match status" value="1"/>
</dbReference>
<dbReference type="InterPro" id="IPR006575">
    <property type="entry name" value="RWD_dom"/>
</dbReference>
<dbReference type="EMBL" id="MU004188">
    <property type="protein sequence ID" value="KAF2495794.1"/>
    <property type="molecule type" value="Genomic_DNA"/>
</dbReference>
<evidence type="ECO:0000313" key="4">
    <source>
        <dbReference type="EMBL" id="KAF2495794.1"/>
    </source>
</evidence>
<dbReference type="Proteomes" id="UP000799750">
    <property type="component" value="Unassembled WGS sequence"/>
</dbReference>
<evidence type="ECO:0000256" key="2">
    <source>
        <dbReference type="SAM" id="MobiDB-lite"/>
    </source>
</evidence>
<dbReference type="Gene3D" id="3.10.110.10">
    <property type="entry name" value="Ubiquitin Conjugating Enzyme"/>
    <property type="match status" value="1"/>
</dbReference>
<feature type="region of interest" description="Disordered" evidence="2">
    <location>
        <begin position="176"/>
        <end position="235"/>
    </location>
</feature>
<dbReference type="InterPro" id="IPR040213">
    <property type="entry name" value="GIR2-like"/>
</dbReference>
<feature type="coiled-coil region" evidence="1">
    <location>
        <begin position="124"/>
        <end position="151"/>
    </location>
</feature>
<reference evidence="4" key="1">
    <citation type="journal article" date="2020" name="Stud. Mycol.">
        <title>101 Dothideomycetes genomes: a test case for predicting lifestyles and emergence of pathogens.</title>
        <authorList>
            <person name="Haridas S."/>
            <person name="Albert R."/>
            <person name="Binder M."/>
            <person name="Bloem J."/>
            <person name="Labutti K."/>
            <person name="Salamov A."/>
            <person name="Andreopoulos B."/>
            <person name="Baker S."/>
            <person name="Barry K."/>
            <person name="Bills G."/>
            <person name="Bluhm B."/>
            <person name="Cannon C."/>
            <person name="Castanera R."/>
            <person name="Culley D."/>
            <person name="Daum C."/>
            <person name="Ezra D."/>
            <person name="Gonzalez J."/>
            <person name="Henrissat B."/>
            <person name="Kuo A."/>
            <person name="Liang C."/>
            <person name="Lipzen A."/>
            <person name="Lutzoni F."/>
            <person name="Magnuson J."/>
            <person name="Mondo S."/>
            <person name="Nolan M."/>
            <person name="Ohm R."/>
            <person name="Pangilinan J."/>
            <person name="Park H.-J."/>
            <person name="Ramirez L."/>
            <person name="Alfaro M."/>
            <person name="Sun H."/>
            <person name="Tritt A."/>
            <person name="Yoshinaga Y."/>
            <person name="Zwiers L.-H."/>
            <person name="Turgeon B."/>
            <person name="Goodwin S."/>
            <person name="Spatafora J."/>
            <person name="Crous P."/>
            <person name="Grigoriev I."/>
        </authorList>
    </citation>
    <scope>NUCLEOTIDE SEQUENCE</scope>
    <source>
        <strain evidence="4">CBS 269.34</strain>
    </source>
</reference>
<keyword evidence="5" id="KW-1185">Reference proteome</keyword>
<accession>A0A6A6QUJ8</accession>
<dbReference type="FunFam" id="3.10.110.10:FF:000075">
    <property type="entry name" value="RWD domain-containing protein (Gir2)"/>
    <property type="match status" value="1"/>
</dbReference>
<name>A0A6A6QUJ8_9PEZI</name>
<protein>
    <submittedName>
        <fullName evidence="4">RWD-domain-containing protein</fullName>
    </submittedName>
</protein>
<feature type="compositionally biased region" description="Basic and acidic residues" evidence="2">
    <location>
        <begin position="176"/>
        <end position="207"/>
    </location>
</feature>
<proteinExistence type="predicted"/>